<protein>
    <submittedName>
        <fullName evidence="2">Uncharacterized protein</fullName>
    </submittedName>
</protein>
<feature type="region of interest" description="Disordered" evidence="1">
    <location>
        <begin position="100"/>
        <end position="156"/>
    </location>
</feature>
<organism evidence="2 3">
    <name type="scientific">Cannabis sativa</name>
    <name type="common">Hemp</name>
    <name type="synonym">Marijuana</name>
    <dbReference type="NCBI Taxonomy" id="3483"/>
    <lineage>
        <taxon>Eukaryota</taxon>
        <taxon>Viridiplantae</taxon>
        <taxon>Streptophyta</taxon>
        <taxon>Embryophyta</taxon>
        <taxon>Tracheophyta</taxon>
        <taxon>Spermatophyta</taxon>
        <taxon>Magnoliopsida</taxon>
        <taxon>eudicotyledons</taxon>
        <taxon>Gunneridae</taxon>
        <taxon>Pentapetalae</taxon>
        <taxon>rosids</taxon>
        <taxon>fabids</taxon>
        <taxon>Rosales</taxon>
        <taxon>Cannabaceae</taxon>
        <taxon>Cannabis</taxon>
    </lineage>
</organism>
<dbReference type="Gramene" id="evm.model.02.1281">
    <property type="protein sequence ID" value="cds.evm.model.02.1281"/>
    <property type="gene ID" value="evm.TU.02.1281"/>
</dbReference>
<dbReference type="EnsemblPlants" id="evm.model.02.1281">
    <property type="protein sequence ID" value="cds.evm.model.02.1281"/>
    <property type="gene ID" value="evm.TU.02.1281"/>
</dbReference>
<evidence type="ECO:0000313" key="2">
    <source>
        <dbReference type="EnsemblPlants" id="cds.evm.model.02.1281"/>
    </source>
</evidence>
<evidence type="ECO:0000313" key="3">
    <source>
        <dbReference type="Proteomes" id="UP000596661"/>
    </source>
</evidence>
<dbReference type="AlphaFoldDB" id="A0A803NT12"/>
<proteinExistence type="predicted"/>
<accession>A0A803NT12</accession>
<reference evidence="2" key="2">
    <citation type="submission" date="2021-03" db="UniProtKB">
        <authorList>
            <consortium name="EnsemblPlants"/>
        </authorList>
    </citation>
    <scope>IDENTIFICATION</scope>
</reference>
<sequence>MGCLLIHLFQQQRKSLLHWFMEKNKVPSSPNPLPSSPNESDLSEIFMPNIGPPPGYIATYPPESTNSNIINTASKMASSPVHAPIISDSTICMTTAVAFGKENQSPNRSSKRLPESMSMRKALKRCKGLQLASSNSDLSTGAEMNRISSNSAIDPSVSFDNIAEADAQPCNQP</sequence>
<dbReference type="EMBL" id="UZAU01000171">
    <property type="status" value="NOT_ANNOTATED_CDS"/>
    <property type="molecule type" value="Genomic_DNA"/>
</dbReference>
<evidence type="ECO:0000256" key="1">
    <source>
        <dbReference type="SAM" id="MobiDB-lite"/>
    </source>
</evidence>
<reference evidence="2" key="1">
    <citation type="submission" date="2018-11" db="EMBL/GenBank/DDBJ databases">
        <authorList>
            <person name="Grassa J C."/>
        </authorList>
    </citation>
    <scope>NUCLEOTIDE SEQUENCE [LARGE SCALE GENOMIC DNA]</scope>
</reference>
<keyword evidence="3" id="KW-1185">Reference proteome</keyword>
<name>A0A803NT12_CANSA</name>
<dbReference type="Proteomes" id="UP000596661">
    <property type="component" value="Chromosome 2"/>
</dbReference>